<evidence type="ECO:0000313" key="2">
    <source>
        <dbReference type="Proteomes" id="UP000826195"/>
    </source>
</evidence>
<gene>
    <name evidence="1" type="ORF">KQX54_011795</name>
</gene>
<dbReference type="Proteomes" id="UP000826195">
    <property type="component" value="Unassembled WGS sequence"/>
</dbReference>
<evidence type="ECO:0008006" key="3">
    <source>
        <dbReference type="Google" id="ProtNLM"/>
    </source>
</evidence>
<accession>A0AAV7HR05</accession>
<reference evidence="1 2" key="1">
    <citation type="journal article" date="2021" name="J. Hered.">
        <title>A chromosome-level genome assembly of the parasitoid wasp, Cotesia glomerata (Hymenoptera: Braconidae).</title>
        <authorList>
            <person name="Pinto B.J."/>
            <person name="Weis J.J."/>
            <person name="Gamble T."/>
            <person name="Ode P.J."/>
            <person name="Paul R."/>
            <person name="Zaspel J.M."/>
        </authorList>
    </citation>
    <scope>NUCLEOTIDE SEQUENCE [LARGE SCALE GENOMIC DNA]</scope>
    <source>
        <strain evidence="1">CgM1</strain>
    </source>
</reference>
<organism evidence="1 2">
    <name type="scientific">Cotesia glomerata</name>
    <name type="common">Lepidopteran parasitic wasp</name>
    <name type="synonym">Apanteles glomeratus</name>
    <dbReference type="NCBI Taxonomy" id="32391"/>
    <lineage>
        <taxon>Eukaryota</taxon>
        <taxon>Metazoa</taxon>
        <taxon>Ecdysozoa</taxon>
        <taxon>Arthropoda</taxon>
        <taxon>Hexapoda</taxon>
        <taxon>Insecta</taxon>
        <taxon>Pterygota</taxon>
        <taxon>Neoptera</taxon>
        <taxon>Endopterygota</taxon>
        <taxon>Hymenoptera</taxon>
        <taxon>Apocrita</taxon>
        <taxon>Ichneumonoidea</taxon>
        <taxon>Braconidae</taxon>
        <taxon>Microgastrinae</taxon>
        <taxon>Cotesia</taxon>
    </lineage>
</organism>
<dbReference type="EMBL" id="JAHXZJ010002237">
    <property type="protein sequence ID" value="KAH0546583.1"/>
    <property type="molecule type" value="Genomic_DNA"/>
</dbReference>
<dbReference type="AlphaFoldDB" id="A0AAV7HR05"/>
<evidence type="ECO:0000313" key="1">
    <source>
        <dbReference type="EMBL" id="KAH0546583.1"/>
    </source>
</evidence>
<sequence>MEGNQSVVKYSAGSEDIVVPTINKRRRKPNGQKRVYQCSECFYKSYLNFSVQRHYTTIHCKKIDKQCCGKIFRTKGDWYYHIEDFHPSLRARYFTSKQKYQILGSQCSSFGSKRRSHRIKEKLESKHLLELHQFNKTGSLADDLDELPLDYRLKSPQLRSDSNYQSPENYRLAPVDSHHQIEMKIPEKIDFSPGFASDCQSSGITSLLFASYIIDNDNHYNKLVDYSDDSEFTKSLTISKVDHEDILEQVVQKEAQEIIRKDKIDNNYCSEFKIQSVKQEGDSNIWFSPIQTDGASLDFLPPKKRILRQWETDGVSSSVCQRKSTIKSNRSLKRIVGVNHENDENINLNGNKSREKEKENGQRFFGLF</sequence>
<name>A0AAV7HR05_COTGL</name>
<comment type="caution">
    <text evidence="1">The sequence shown here is derived from an EMBL/GenBank/DDBJ whole genome shotgun (WGS) entry which is preliminary data.</text>
</comment>
<protein>
    <recommendedName>
        <fullName evidence="3">C2H2-type domain-containing protein</fullName>
    </recommendedName>
</protein>
<keyword evidence="2" id="KW-1185">Reference proteome</keyword>
<proteinExistence type="predicted"/>